<dbReference type="Proteomes" id="UP000272729">
    <property type="component" value="Unassembled WGS sequence"/>
</dbReference>
<feature type="domain" description="FAD-dependent urate hydroxylase HpyO/Asp monooxygenase CreE-like FAD/NAD(P)-binding" evidence="1">
    <location>
        <begin position="3"/>
        <end position="152"/>
    </location>
</feature>
<dbReference type="Gene3D" id="3.50.50.60">
    <property type="entry name" value="FAD/NAD(P)-binding domain"/>
    <property type="match status" value="1"/>
</dbReference>
<accession>A0A495XJK2</accession>
<evidence type="ECO:0000259" key="1">
    <source>
        <dbReference type="Pfam" id="PF13454"/>
    </source>
</evidence>
<dbReference type="PANTHER" id="PTHR40254:SF1">
    <property type="entry name" value="BLR0577 PROTEIN"/>
    <property type="match status" value="1"/>
</dbReference>
<dbReference type="EMBL" id="RBXR01000001">
    <property type="protein sequence ID" value="RKT74590.1"/>
    <property type="molecule type" value="Genomic_DNA"/>
</dbReference>
<dbReference type="Pfam" id="PF13454">
    <property type="entry name" value="NAD_binding_9"/>
    <property type="match status" value="1"/>
</dbReference>
<gene>
    <name evidence="2" type="ORF">DFJ66_7953</name>
</gene>
<dbReference type="AlphaFoldDB" id="A0A495XJK2"/>
<dbReference type="SUPFAM" id="SSF51905">
    <property type="entry name" value="FAD/NAD(P)-binding domain"/>
    <property type="match status" value="2"/>
</dbReference>
<dbReference type="InterPro" id="IPR036188">
    <property type="entry name" value="FAD/NAD-bd_sf"/>
</dbReference>
<reference evidence="2 3" key="1">
    <citation type="submission" date="2018-10" db="EMBL/GenBank/DDBJ databases">
        <title>Sequencing the genomes of 1000 actinobacteria strains.</title>
        <authorList>
            <person name="Klenk H.-P."/>
        </authorList>
    </citation>
    <scope>NUCLEOTIDE SEQUENCE [LARGE SCALE GENOMIC DNA]</scope>
    <source>
        <strain evidence="2 3">DSM 43911</strain>
    </source>
</reference>
<protein>
    <submittedName>
        <fullName evidence="2">Putative NAD(P)/FAD-binding protein YdhS</fullName>
    </submittedName>
</protein>
<keyword evidence="3" id="KW-1185">Reference proteome</keyword>
<dbReference type="PANTHER" id="PTHR40254">
    <property type="entry name" value="BLR0577 PROTEIN"/>
    <property type="match status" value="1"/>
</dbReference>
<sequence>MCLLDALARDGGVPPGEVVVFEPSGHLWRGRPYQPDLPVVRVNAVPEDMSVRAGDTAHFADWLVSRTLLTSSAGAHRDPHSGATFVPRAVFGDYLEQSARAALRSLVAAGWGVRIVRDHVVRAEESGPDELVLGTSAGDAVTVDHAVLCFGAGTPVDVFGLAGTAGFVAEPYPTASALARVAPDADVVVIGSGLTAVDVVLGLDHLGHEGRIRLVSRRGVLPGVRQRPVHHRLRHFTPAHFRRIAATGGTVTLPEVVALMETELNSVGEDLTPVRAEIAAMTREDPVERLRRGLAEVDSPSIALRVLQQAVPDAGPDVWPLLDEAARTWLMAEHDRTVMSLCCPMPPASAARLLALAEAGRVEFVRGVTDVRARPGGGFTVTADGVESTAQVVVNAVNARLHRRSGAATPLLESLAAAGLAEPHPRGGVRVLRATSELVTGGVADPRLHALGDPARGSLFFTFGVQSLVDRAVDIVESVRARWTTPALVPADRSDDDRLQLI</sequence>
<name>A0A495XJK2_9PSEU</name>
<dbReference type="InterPro" id="IPR052189">
    <property type="entry name" value="L-asp_N-monooxygenase_NS-form"/>
</dbReference>
<evidence type="ECO:0000313" key="3">
    <source>
        <dbReference type="Proteomes" id="UP000272729"/>
    </source>
</evidence>
<proteinExistence type="predicted"/>
<dbReference type="InterPro" id="IPR038732">
    <property type="entry name" value="HpyO/CreE_NAD-binding"/>
</dbReference>
<evidence type="ECO:0000313" key="2">
    <source>
        <dbReference type="EMBL" id="RKT74590.1"/>
    </source>
</evidence>
<organism evidence="2 3">
    <name type="scientific">Saccharothrix variisporea</name>
    <dbReference type="NCBI Taxonomy" id="543527"/>
    <lineage>
        <taxon>Bacteria</taxon>
        <taxon>Bacillati</taxon>
        <taxon>Actinomycetota</taxon>
        <taxon>Actinomycetes</taxon>
        <taxon>Pseudonocardiales</taxon>
        <taxon>Pseudonocardiaceae</taxon>
        <taxon>Saccharothrix</taxon>
    </lineage>
</organism>
<comment type="caution">
    <text evidence="2">The sequence shown here is derived from an EMBL/GenBank/DDBJ whole genome shotgun (WGS) entry which is preliminary data.</text>
</comment>